<evidence type="ECO:0000313" key="2">
    <source>
        <dbReference type="Proteomes" id="UP001164539"/>
    </source>
</evidence>
<reference evidence="1 2" key="1">
    <citation type="journal article" date="2023" name="Science">
        <title>Complex scaffold remodeling in plant triterpene biosynthesis.</title>
        <authorList>
            <person name="De La Pena R."/>
            <person name="Hodgson H."/>
            <person name="Liu J.C."/>
            <person name="Stephenson M.J."/>
            <person name="Martin A.C."/>
            <person name="Owen C."/>
            <person name="Harkess A."/>
            <person name="Leebens-Mack J."/>
            <person name="Jimenez L.E."/>
            <person name="Osbourn A."/>
            <person name="Sattely E.S."/>
        </authorList>
    </citation>
    <scope>NUCLEOTIDE SEQUENCE [LARGE SCALE GENOMIC DNA]</scope>
    <source>
        <strain evidence="2">cv. JPN11</strain>
        <tissue evidence="1">Leaf</tissue>
    </source>
</reference>
<protein>
    <submittedName>
        <fullName evidence="1">Glycosyltransferase</fullName>
    </submittedName>
</protein>
<dbReference type="EMBL" id="CM051405">
    <property type="protein sequence ID" value="KAJ4705644.1"/>
    <property type="molecule type" value="Genomic_DNA"/>
</dbReference>
<dbReference type="Proteomes" id="UP001164539">
    <property type="component" value="Chromosome 12"/>
</dbReference>
<name>A0ACC1X3B4_MELAZ</name>
<keyword evidence="2" id="KW-1185">Reference proteome</keyword>
<sequence length="455" mass="50214">MDKAEFVFIPFPGAGHLVSAVELAKLLVNRNHRLSITFLIIELPSESKTTTYLESLAPNLPDRITLINVPDEVGELDPKNILKSMIENKKPHVRQVVNDLKTRSRIAGFVLDIFCTSMIEVADEFGVPSYIFFPSSASFLGVMFHIQALHDEENMLTTKLEDDSNAEFNVPTLANPIPASCMPTASLNKAWVNNLYEQARDARRTKGIIVNSFVELESHAVNSLSYVKTPPIYLVGPLLSIQGQNYDLGPGGVQKKAEIVTWLDDQPESSVVFLCFGSLGSFGEDQVKEIARGLEQSGHRFLWSLRRPPPKDRTSGIGKVIGWAPQVAVLGHRSIGGFVYHSGWNSTLESLWSGVPVATWPSIAEQHVLAFDLVRDLGLAVDIKMDYRKDSSTKNPTVVSAGEIERGIRGVMEQDSGIRKRVKEISEKARKALMDGGSSFSTIGRLIDDLLDNIS</sequence>
<proteinExistence type="predicted"/>
<organism evidence="1 2">
    <name type="scientific">Melia azedarach</name>
    <name type="common">Chinaberry tree</name>
    <dbReference type="NCBI Taxonomy" id="155640"/>
    <lineage>
        <taxon>Eukaryota</taxon>
        <taxon>Viridiplantae</taxon>
        <taxon>Streptophyta</taxon>
        <taxon>Embryophyta</taxon>
        <taxon>Tracheophyta</taxon>
        <taxon>Spermatophyta</taxon>
        <taxon>Magnoliopsida</taxon>
        <taxon>eudicotyledons</taxon>
        <taxon>Gunneridae</taxon>
        <taxon>Pentapetalae</taxon>
        <taxon>rosids</taxon>
        <taxon>malvids</taxon>
        <taxon>Sapindales</taxon>
        <taxon>Meliaceae</taxon>
        <taxon>Melia</taxon>
    </lineage>
</organism>
<comment type="caution">
    <text evidence="1">The sequence shown here is derived from an EMBL/GenBank/DDBJ whole genome shotgun (WGS) entry which is preliminary data.</text>
</comment>
<gene>
    <name evidence="1" type="ORF">OWV82_022395</name>
</gene>
<accession>A0ACC1X3B4</accession>
<evidence type="ECO:0000313" key="1">
    <source>
        <dbReference type="EMBL" id="KAJ4705644.1"/>
    </source>
</evidence>